<evidence type="ECO:0000256" key="1">
    <source>
        <dbReference type="PROSITE-ProRule" id="PRU00339"/>
    </source>
</evidence>
<dbReference type="STRING" id="1805209.AUJ73_05095"/>
<evidence type="ECO:0000256" key="2">
    <source>
        <dbReference type="SAM" id="MobiDB-lite"/>
    </source>
</evidence>
<evidence type="ECO:0000313" key="3">
    <source>
        <dbReference type="EMBL" id="OIO12726.1"/>
    </source>
</evidence>
<evidence type="ECO:0000313" key="4">
    <source>
        <dbReference type="Proteomes" id="UP000183120"/>
    </source>
</evidence>
<feature type="repeat" description="TPR" evidence="1">
    <location>
        <begin position="35"/>
        <end position="68"/>
    </location>
</feature>
<sequence length="241" mass="27561">MDNTHQTAINAALSQDWEKAILANKNILTENKNCIEALSRLAYAYIQIGESDKAKELYKKILILDHYNVIARKNLDKLNCLPKTSNSKPYKFQRETLHLSPSQFIEEPGKTKTITLINVAPVAVISKLHIGDIVKINPKKYTIEVRDQNNIFLGALPDDISFRIIRFLKAGNEYHICIKNIQKNTISVFIREIKRGKKYLCQPTFLPITVSYASSIPREIKRSDKENDNSEGEVNQEDSEE</sequence>
<dbReference type="EMBL" id="MNUY01000081">
    <property type="protein sequence ID" value="OIO12726.1"/>
    <property type="molecule type" value="Genomic_DNA"/>
</dbReference>
<feature type="compositionally biased region" description="Acidic residues" evidence="2">
    <location>
        <begin position="229"/>
        <end position="241"/>
    </location>
</feature>
<name>A0A1J4TQF7_9BACT</name>
<feature type="region of interest" description="Disordered" evidence="2">
    <location>
        <begin position="219"/>
        <end position="241"/>
    </location>
</feature>
<reference evidence="3 4" key="1">
    <citation type="journal article" date="2016" name="Environ. Microbiol.">
        <title>Genomic resolution of a cold subsurface aquifer community provides metabolic insights for novel microbes adapted to high CO concentrations.</title>
        <authorList>
            <person name="Probst A.J."/>
            <person name="Castelle C.J."/>
            <person name="Singh A."/>
            <person name="Brown C.T."/>
            <person name="Anantharaman K."/>
            <person name="Sharon I."/>
            <person name="Hug L.A."/>
            <person name="Burstein D."/>
            <person name="Emerson J.B."/>
            <person name="Thomas B.C."/>
            <person name="Banfield J.F."/>
        </authorList>
    </citation>
    <scope>NUCLEOTIDE SEQUENCE [LARGE SCALE GENOMIC DNA]</scope>
    <source>
        <strain evidence="3">CG1_02_37_22</strain>
    </source>
</reference>
<dbReference type="Proteomes" id="UP000183120">
    <property type="component" value="Unassembled WGS sequence"/>
</dbReference>
<dbReference type="PROSITE" id="PS50005">
    <property type="entry name" value="TPR"/>
    <property type="match status" value="1"/>
</dbReference>
<proteinExistence type="predicted"/>
<gene>
    <name evidence="3" type="ORF">AUJ73_05095</name>
</gene>
<dbReference type="SUPFAM" id="SSF48452">
    <property type="entry name" value="TPR-like"/>
    <property type="match status" value="1"/>
</dbReference>
<dbReference type="AlphaFoldDB" id="A0A1J4TQF7"/>
<dbReference type="InterPro" id="IPR019734">
    <property type="entry name" value="TPR_rpt"/>
</dbReference>
<feature type="compositionally biased region" description="Basic and acidic residues" evidence="2">
    <location>
        <begin position="219"/>
        <end position="228"/>
    </location>
</feature>
<comment type="caution">
    <text evidence="3">The sequence shown here is derived from an EMBL/GenBank/DDBJ whole genome shotgun (WGS) entry which is preliminary data.</text>
</comment>
<dbReference type="Gene3D" id="1.25.40.10">
    <property type="entry name" value="Tetratricopeptide repeat domain"/>
    <property type="match status" value="1"/>
</dbReference>
<protein>
    <submittedName>
        <fullName evidence="3">Uncharacterized protein</fullName>
    </submittedName>
</protein>
<keyword evidence="1" id="KW-0802">TPR repeat</keyword>
<accession>A0A1J4TQF7</accession>
<dbReference type="InterPro" id="IPR011990">
    <property type="entry name" value="TPR-like_helical_dom_sf"/>
</dbReference>
<organism evidence="3 4">
    <name type="scientific">Candidatus Gottesmanbacteria bacterium CG1_02_37_22</name>
    <dbReference type="NCBI Taxonomy" id="1805209"/>
    <lineage>
        <taxon>Bacteria</taxon>
        <taxon>Candidatus Gottesmaniibacteriota</taxon>
    </lineage>
</organism>